<keyword evidence="4 10" id="KW-0808">Transferase</keyword>
<evidence type="ECO:0000256" key="3">
    <source>
        <dbReference type="ARBA" id="ARBA00007282"/>
    </source>
</evidence>
<dbReference type="InterPro" id="IPR044851">
    <property type="entry name" value="Wax_synthase"/>
</dbReference>
<evidence type="ECO:0000256" key="6">
    <source>
        <dbReference type="ARBA" id="ARBA00022989"/>
    </source>
</evidence>
<sequence>MFFQSFAKQPYGLTYAAYVVLPLLLFGIATVFFGVAIQLPFGCRARQTCSILHIACVILALSVESVPLVPFRDVFVPFALIDTLHTVWLLWREKRTVSRAASFAQRLQAAFRMSVDARRTCLSEISMTSRDRTEYSRRVRFAMARGLHTTALLLTHHLVHDSISQRLLQLHLTPRDFDTAKQTLLPQLPMTRRDLFLRTYMSFAWIWVTYFKLSVAHDILSILFVCILQWDQPREWPPLFGSIADAYSLRRFWGAFWHRLHTATLDAYVPAWKATSSPPQLQPPHHGKSPQQELSARNLAMTPPLQKTLRALGVFTYSAIIHSVGNWTVTGRSNVTMELRFFLSNFVVCSLEVALKRQLRGVREVPRKTRQNETETVGMWSIWTAIVCRAAGYIWVMCVIFCLASPWQNSIVWIHIRL</sequence>
<evidence type="ECO:0000256" key="7">
    <source>
        <dbReference type="ARBA" id="ARBA00023136"/>
    </source>
</evidence>
<reference evidence="10" key="2">
    <citation type="submission" date="2023-05" db="EMBL/GenBank/DDBJ databases">
        <authorList>
            <consortium name="Lawrence Berkeley National Laboratory"/>
            <person name="Steindorff A."/>
            <person name="Hensen N."/>
            <person name="Bonometti L."/>
            <person name="Westerberg I."/>
            <person name="Brannstrom I.O."/>
            <person name="Guillou S."/>
            <person name="Cros-Aarteil S."/>
            <person name="Calhoun S."/>
            <person name="Haridas S."/>
            <person name="Kuo A."/>
            <person name="Mondo S."/>
            <person name="Pangilinan J."/>
            <person name="Riley R."/>
            <person name="Labutti K."/>
            <person name="Andreopoulos B."/>
            <person name="Lipzen A."/>
            <person name="Chen C."/>
            <person name="Yanf M."/>
            <person name="Daum C."/>
            <person name="Ng V."/>
            <person name="Clum A."/>
            <person name="Ohm R."/>
            <person name="Martin F."/>
            <person name="Silar P."/>
            <person name="Natvig D."/>
            <person name="Lalanne C."/>
            <person name="Gautier V."/>
            <person name="Ament-Velasquez S.L."/>
            <person name="Kruys A."/>
            <person name="Hutchinson M.I."/>
            <person name="Powell A.J."/>
            <person name="Barry K."/>
            <person name="Miller A.N."/>
            <person name="Grigoriev I.V."/>
            <person name="Debuchy R."/>
            <person name="Gladieux P."/>
            <person name="Thoren M.H."/>
            <person name="Johannesson H."/>
        </authorList>
    </citation>
    <scope>NUCLEOTIDE SEQUENCE</scope>
    <source>
        <strain evidence="10">PSN293</strain>
    </source>
</reference>
<evidence type="ECO:0000256" key="4">
    <source>
        <dbReference type="ARBA" id="ARBA00022679"/>
    </source>
</evidence>
<dbReference type="InterPro" id="IPR032805">
    <property type="entry name" value="Wax_synthase_dom"/>
</dbReference>
<proteinExistence type="inferred from homology"/>
<dbReference type="GO" id="GO:0006629">
    <property type="term" value="P:lipid metabolic process"/>
    <property type="evidence" value="ECO:0007669"/>
    <property type="project" value="InterPro"/>
</dbReference>
<dbReference type="Pfam" id="PF13813">
    <property type="entry name" value="MBOAT_2"/>
    <property type="match status" value="1"/>
</dbReference>
<evidence type="ECO:0000313" key="10">
    <source>
        <dbReference type="EMBL" id="KAK4209250.1"/>
    </source>
</evidence>
<dbReference type="GO" id="GO:0008374">
    <property type="term" value="F:O-acyltransferase activity"/>
    <property type="evidence" value="ECO:0007669"/>
    <property type="project" value="InterPro"/>
</dbReference>
<evidence type="ECO:0000313" key="11">
    <source>
        <dbReference type="Proteomes" id="UP001301769"/>
    </source>
</evidence>
<feature type="domain" description="Wax synthase" evidence="9">
    <location>
        <begin position="236"/>
        <end position="343"/>
    </location>
</feature>
<keyword evidence="11" id="KW-1185">Reference proteome</keyword>
<keyword evidence="7 8" id="KW-0472">Membrane</keyword>
<feature type="transmembrane region" description="Helical" evidence="8">
    <location>
        <begin position="49"/>
        <end position="68"/>
    </location>
</feature>
<feature type="transmembrane region" description="Helical" evidence="8">
    <location>
        <begin position="379"/>
        <end position="404"/>
    </location>
</feature>
<gene>
    <name evidence="10" type="ORF">QBC37DRAFT_450806</name>
</gene>
<name>A0AAN6XYZ8_9PEZI</name>
<dbReference type="EMBL" id="MU858211">
    <property type="protein sequence ID" value="KAK4209250.1"/>
    <property type="molecule type" value="Genomic_DNA"/>
</dbReference>
<feature type="transmembrane region" description="Helical" evidence="8">
    <location>
        <begin position="202"/>
        <end position="230"/>
    </location>
</feature>
<dbReference type="AlphaFoldDB" id="A0AAN6XYZ8"/>
<dbReference type="PANTHER" id="PTHR31595:SF57">
    <property type="entry name" value="OS04G0481900 PROTEIN"/>
    <property type="match status" value="1"/>
</dbReference>
<keyword evidence="5 8" id="KW-0812">Transmembrane</keyword>
<dbReference type="PANTHER" id="PTHR31595">
    <property type="entry name" value="LONG-CHAIN-ALCOHOL O-FATTY-ACYLTRANSFERASE 3-RELATED"/>
    <property type="match status" value="1"/>
</dbReference>
<comment type="pathway">
    <text evidence="2">Secondary metabolite biosynthesis.</text>
</comment>
<comment type="similarity">
    <text evidence="3">Belongs to the wax synthase family.</text>
</comment>
<comment type="caution">
    <text evidence="10">The sequence shown here is derived from an EMBL/GenBank/DDBJ whole genome shotgun (WGS) entry which is preliminary data.</text>
</comment>
<evidence type="ECO:0000259" key="9">
    <source>
        <dbReference type="Pfam" id="PF13813"/>
    </source>
</evidence>
<reference evidence="10" key="1">
    <citation type="journal article" date="2023" name="Mol. Phylogenet. Evol.">
        <title>Genome-scale phylogeny and comparative genomics of the fungal order Sordariales.</title>
        <authorList>
            <person name="Hensen N."/>
            <person name="Bonometti L."/>
            <person name="Westerberg I."/>
            <person name="Brannstrom I.O."/>
            <person name="Guillou S."/>
            <person name="Cros-Aarteil S."/>
            <person name="Calhoun S."/>
            <person name="Haridas S."/>
            <person name="Kuo A."/>
            <person name="Mondo S."/>
            <person name="Pangilinan J."/>
            <person name="Riley R."/>
            <person name="LaButti K."/>
            <person name="Andreopoulos B."/>
            <person name="Lipzen A."/>
            <person name="Chen C."/>
            <person name="Yan M."/>
            <person name="Daum C."/>
            <person name="Ng V."/>
            <person name="Clum A."/>
            <person name="Steindorff A."/>
            <person name="Ohm R.A."/>
            <person name="Martin F."/>
            <person name="Silar P."/>
            <person name="Natvig D.O."/>
            <person name="Lalanne C."/>
            <person name="Gautier V."/>
            <person name="Ament-Velasquez S.L."/>
            <person name="Kruys A."/>
            <person name="Hutchinson M.I."/>
            <person name="Powell A.J."/>
            <person name="Barry K."/>
            <person name="Miller A.N."/>
            <person name="Grigoriev I.V."/>
            <person name="Debuchy R."/>
            <person name="Gladieux P."/>
            <person name="Hiltunen Thoren M."/>
            <person name="Johannesson H."/>
        </authorList>
    </citation>
    <scope>NUCLEOTIDE SEQUENCE</scope>
    <source>
        <strain evidence="10">PSN293</strain>
    </source>
</reference>
<evidence type="ECO:0000256" key="1">
    <source>
        <dbReference type="ARBA" id="ARBA00004141"/>
    </source>
</evidence>
<accession>A0AAN6XYZ8</accession>
<protein>
    <submittedName>
        <fullName evidence="10">Membrane bound O-acyl transferase family-domain-containing protein</fullName>
    </submittedName>
</protein>
<dbReference type="Proteomes" id="UP001301769">
    <property type="component" value="Unassembled WGS sequence"/>
</dbReference>
<feature type="transmembrane region" description="Helical" evidence="8">
    <location>
        <begin position="15"/>
        <end position="37"/>
    </location>
</feature>
<dbReference type="GO" id="GO:0016020">
    <property type="term" value="C:membrane"/>
    <property type="evidence" value="ECO:0007669"/>
    <property type="project" value="UniProtKB-SubCell"/>
</dbReference>
<evidence type="ECO:0000256" key="2">
    <source>
        <dbReference type="ARBA" id="ARBA00005179"/>
    </source>
</evidence>
<comment type="subcellular location">
    <subcellularLocation>
        <location evidence="1">Membrane</location>
        <topology evidence="1">Multi-pass membrane protein</topology>
    </subcellularLocation>
</comment>
<organism evidence="10 11">
    <name type="scientific">Rhypophila decipiens</name>
    <dbReference type="NCBI Taxonomy" id="261697"/>
    <lineage>
        <taxon>Eukaryota</taxon>
        <taxon>Fungi</taxon>
        <taxon>Dikarya</taxon>
        <taxon>Ascomycota</taxon>
        <taxon>Pezizomycotina</taxon>
        <taxon>Sordariomycetes</taxon>
        <taxon>Sordariomycetidae</taxon>
        <taxon>Sordariales</taxon>
        <taxon>Naviculisporaceae</taxon>
        <taxon>Rhypophila</taxon>
    </lineage>
</organism>
<evidence type="ECO:0000256" key="8">
    <source>
        <dbReference type="SAM" id="Phobius"/>
    </source>
</evidence>
<keyword evidence="6 8" id="KW-1133">Transmembrane helix</keyword>
<evidence type="ECO:0000256" key="5">
    <source>
        <dbReference type="ARBA" id="ARBA00022692"/>
    </source>
</evidence>